<proteinExistence type="predicted"/>
<evidence type="ECO:0008006" key="2">
    <source>
        <dbReference type="Google" id="ProtNLM"/>
    </source>
</evidence>
<accession>A0A482PN21</accession>
<organism evidence="1">
    <name type="scientific">Citrobacter rodentium</name>
    <dbReference type="NCBI Taxonomy" id="67825"/>
    <lineage>
        <taxon>Bacteria</taxon>
        <taxon>Pseudomonadati</taxon>
        <taxon>Pseudomonadota</taxon>
        <taxon>Gammaproteobacteria</taxon>
        <taxon>Enterobacterales</taxon>
        <taxon>Enterobacteriaceae</taxon>
        <taxon>Citrobacter</taxon>
    </lineage>
</organism>
<protein>
    <recommendedName>
        <fullName evidence="2">Glycosyltransferase</fullName>
    </recommendedName>
</protein>
<dbReference type="OMA" id="ARIVCFH"/>
<dbReference type="InterPro" id="IPR029044">
    <property type="entry name" value="Nucleotide-diphossugar_trans"/>
</dbReference>
<reference evidence="1" key="1">
    <citation type="submission" date="2019-03" db="EMBL/GenBank/DDBJ databases">
        <title>Complete genome sequence of enteropathogenic Citrobacter rodentium strain DBS100.</title>
        <authorList>
            <person name="Popov G."/>
            <person name="Fiebig A."/>
            <person name="Shideler S."/>
            <person name="Coombes B."/>
            <person name="Savchenko A."/>
        </authorList>
    </citation>
    <scope>NUCLEOTIDE SEQUENCE</scope>
    <source>
        <strain evidence="1">DBS100</strain>
    </source>
</reference>
<dbReference type="EMBL" id="CP038008">
    <property type="protein sequence ID" value="QBY29090.1"/>
    <property type="molecule type" value="Genomic_DNA"/>
</dbReference>
<sequence>MRDKPVIATVLRSGGAYAPEHVKWLKRQLPGGYDFVCFSDRAIRGVRTIPLKQSWPGWWSKIELFDPAQCDSDIFFLDLDTVITGDITELLAEQRMGILADFYHPSTVGSAVMRIPHGNKASIWEQFMEAPVRIMQECTQPGKKWGDQGFLDDVFQPRIIWQNEYPGQIVSYKQHIACAGMPGWHSLRSEGNGTLPPDARIVCFHGNPKPWTSNLPWVPAL</sequence>
<evidence type="ECO:0000313" key="1">
    <source>
        <dbReference type="EMBL" id="QBY29090.1"/>
    </source>
</evidence>
<gene>
    <name evidence="1" type="ORF">E2R62_09600</name>
</gene>
<name>A0A482PN21_CITRO</name>
<dbReference type="AlphaFoldDB" id="A0A482PN21"/>
<dbReference type="Gene3D" id="3.90.550.10">
    <property type="entry name" value="Spore Coat Polysaccharide Biosynthesis Protein SpsA, Chain A"/>
    <property type="match status" value="1"/>
</dbReference>
<dbReference type="RefSeq" id="WP_012906779.1">
    <property type="nucleotide sequence ID" value="NZ_CAJTBI010000018.1"/>
</dbReference>
<dbReference type="SUPFAM" id="SSF53448">
    <property type="entry name" value="Nucleotide-diphospho-sugar transferases"/>
    <property type="match status" value="1"/>
</dbReference>